<evidence type="ECO:0000313" key="2">
    <source>
        <dbReference type="Proteomes" id="UP000290037"/>
    </source>
</evidence>
<protein>
    <recommendedName>
        <fullName evidence="3">Glycine dehydrogenase</fullName>
    </recommendedName>
</protein>
<evidence type="ECO:0000313" key="1">
    <source>
        <dbReference type="EMBL" id="RXG28054.1"/>
    </source>
</evidence>
<accession>A0ABY0D0N6</accession>
<organism evidence="1 2">
    <name type="scientific">Leeuwenhoekiella palythoae</name>
    <dbReference type="NCBI Taxonomy" id="573501"/>
    <lineage>
        <taxon>Bacteria</taxon>
        <taxon>Pseudomonadati</taxon>
        <taxon>Bacteroidota</taxon>
        <taxon>Flavobacteriia</taxon>
        <taxon>Flavobacteriales</taxon>
        <taxon>Flavobacteriaceae</taxon>
        <taxon>Leeuwenhoekiella</taxon>
    </lineage>
</organism>
<evidence type="ECO:0008006" key="3">
    <source>
        <dbReference type="Google" id="ProtNLM"/>
    </source>
</evidence>
<reference evidence="1 2" key="1">
    <citation type="submission" date="2018-07" db="EMBL/GenBank/DDBJ databases">
        <title>Leeuwenhoekiella genomics.</title>
        <authorList>
            <person name="Tahon G."/>
            <person name="Willems A."/>
        </authorList>
    </citation>
    <scope>NUCLEOTIDE SEQUENCE [LARGE SCALE GENOMIC DNA]</scope>
    <source>
        <strain evidence="1 2">LMG 24856</strain>
    </source>
</reference>
<gene>
    <name evidence="1" type="ORF">DSM01_2561</name>
</gene>
<dbReference type="Proteomes" id="UP000290037">
    <property type="component" value="Unassembled WGS sequence"/>
</dbReference>
<comment type="caution">
    <text evidence="1">The sequence shown here is derived from an EMBL/GenBank/DDBJ whole genome shotgun (WGS) entry which is preliminary data.</text>
</comment>
<name>A0ABY0D0N6_9FLAO</name>
<sequence>MKLFINCKEARQICDRGQYEEISFMEKLSVKLHRSICSRCVKYSERNAKLTHLLKDSKCKHMTPECKKRIREELERELAKTPE</sequence>
<keyword evidence="2" id="KW-1185">Reference proteome</keyword>
<proteinExistence type="predicted"/>
<dbReference type="EMBL" id="QOVN01000005">
    <property type="protein sequence ID" value="RXG28054.1"/>
    <property type="molecule type" value="Genomic_DNA"/>
</dbReference>